<name>A0A239LRD9_9BACT</name>
<dbReference type="EMBL" id="FZOU01000007">
    <property type="protein sequence ID" value="SNT32249.1"/>
    <property type="molecule type" value="Genomic_DNA"/>
</dbReference>
<dbReference type="PROSITE" id="PS51257">
    <property type="entry name" value="PROKAR_LIPOPROTEIN"/>
    <property type="match status" value="1"/>
</dbReference>
<keyword evidence="2" id="KW-1185">Reference proteome</keyword>
<evidence type="ECO:0008006" key="3">
    <source>
        <dbReference type="Google" id="ProtNLM"/>
    </source>
</evidence>
<evidence type="ECO:0000313" key="1">
    <source>
        <dbReference type="EMBL" id="SNT32249.1"/>
    </source>
</evidence>
<accession>A0A239LRD9</accession>
<sequence length="296" mass="33083">MNSCRQRFVALLLTGLMPAVTGCYGIKTRAIPKTVLAEHVLDATLEQLLTGMANRYAAVDTLTASVNVTASTGGEHTGQVADLPTLSGYILLRKPKDLQVLLKLPLLGSIALDMVDDGKTSKLFVPKKNIAIVGDDDVVKPSKKGFENLRPGIIRDAMLVPGIDPDQYVTLTRGSRILLEKTRKQEAVEEPDYDLTIMNTKTGHELELARVIHISRVSLLPYQQDMYDQDGRIVTIVKYDKYQKYGEIDYPSSIFIQRPVDEYTLQIDLTKLIPNQKLDDMQFTLNFPEGMKVQKM</sequence>
<dbReference type="Gene3D" id="2.50.20.10">
    <property type="entry name" value="Lipoprotein localisation LolA/LolB/LppX"/>
    <property type="match status" value="1"/>
</dbReference>
<dbReference type="AlphaFoldDB" id="A0A239LRD9"/>
<organism evidence="1 2">
    <name type="scientific">Granulicella rosea</name>
    <dbReference type="NCBI Taxonomy" id="474952"/>
    <lineage>
        <taxon>Bacteria</taxon>
        <taxon>Pseudomonadati</taxon>
        <taxon>Acidobacteriota</taxon>
        <taxon>Terriglobia</taxon>
        <taxon>Terriglobales</taxon>
        <taxon>Acidobacteriaceae</taxon>
        <taxon>Granulicella</taxon>
    </lineage>
</organism>
<protein>
    <recommendedName>
        <fullName evidence="3">Outer membrane lipoprotein-sorting protein</fullName>
    </recommendedName>
</protein>
<reference evidence="1 2" key="1">
    <citation type="submission" date="2017-06" db="EMBL/GenBank/DDBJ databases">
        <authorList>
            <person name="Kim H.J."/>
            <person name="Triplett B.A."/>
        </authorList>
    </citation>
    <scope>NUCLEOTIDE SEQUENCE [LARGE SCALE GENOMIC DNA]</scope>
    <source>
        <strain evidence="1 2">DSM 18704</strain>
    </source>
</reference>
<proteinExistence type="predicted"/>
<dbReference type="Proteomes" id="UP000198356">
    <property type="component" value="Unassembled WGS sequence"/>
</dbReference>
<evidence type="ECO:0000313" key="2">
    <source>
        <dbReference type="Proteomes" id="UP000198356"/>
    </source>
</evidence>
<gene>
    <name evidence="1" type="ORF">SAMN05421770_107178</name>
</gene>